<keyword evidence="2" id="KW-0489">Methyltransferase</keyword>
<evidence type="ECO:0000256" key="6">
    <source>
        <dbReference type="ARBA" id="ARBA00023125"/>
    </source>
</evidence>
<reference evidence="10 11" key="1">
    <citation type="submission" date="2015-07" db="EMBL/GenBank/DDBJ databases">
        <title>Genome sequence of Leptolinea tardivitalis DSM 16556.</title>
        <authorList>
            <person name="Hemp J."/>
            <person name="Ward L.M."/>
            <person name="Pace L.A."/>
            <person name="Fischer W.W."/>
        </authorList>
    </citation>
    <scope>NUCLEOTIDE SEQUENCE [LARGE SCALE GENOMIC DNA]</scope>
    <source>
        <strain evidence="10 11">YMTK-2</strain>
    </source>
</reference>
<dbReference type="STRING" id="229920.ADM99_00430"/>
<dbReference type="OrthoDB" id="9773571at2"/>
<protein>
    <recommendedName>
        <fullName evidence="8">Methyltransferase</fullName>
        <ecNumber evidence="8">2.1.1.-</ecNumber>
    </recommendedName>
</protein>
<dbReference type="Proteomes" id="UP000050430">
    <property type="component" value="Unassembled WGS sequence"/>
</dbReference>
<dbReference type="InterPro" id="IPR017985">
    <property type="entry name" value="MeTrfase_CN4_CS"/>
</dbReference>
<evidence type="ECO:0000256" key="1">
    <source>
        <dbReference type="ARBA" id="ARBA00010203"/>
    </source>
</evidence>
<comment type="catalytic activity">
    <reaction evidence="7">
        <text>a 2'-deoxycytidine in DNA + S-adenosyl-L-methionine = an N(4)-methyl-2'-deoxycytidine in DNA + S-adenosyl-L-homocysteine + H(+)</text>
        <dbReference type="Rhea" id="RHEA:16857"/>
        <dbReference type="Rhea" id="RHEA-COMP:11369"/>
        <dbReference type="Rhea" id="RHEA-COMP:13674"/>
        <dbReference type="ChEBI" id="CHEBI:15378"/>
        <dbReference type="ChEBI" id="CHEBI:57856"/>
        <dbReference type="ChEBI" id="CHEBI:59789"/>
        <dbReference type="ChEBI" id="CHEBI:85452"/>
        <dbReference type="ChEBI" id="CHEBI:137933"/>
        <dbReference type="EC" id="2.1.1.113"/>
    </reaction>
</comment>
<evidence type="ECO:0000256" key="4">
    <source>
        <dbReference type="ARBA" id="ARBA00022691"/>
    </source>
</evidence>
<dbReference type="GO" id="GO:0009307">
    <property type="term" value="P:DNA restriction-modification system"/>
    <property type="evidence" value="ECO:0007669"/>
    <property type="project" value="UniProtKB-KW"/>
</dbReference>
<dbReference type="InterPro" id="IPR002941">
    <property type="entry name" value="DNA_methylase_N4/N6"/>
</dbReference>
<comment type="caution">
    <text evidence="10">The sequence shown here is derived from an EMBL/GenBank/DDBJ whole genome shotgun (WGS) entry which is preliminary data.</text>
</comment>
<dbReference type="RefSeq" id="WP_062531841.1">
    <property type="nucleotide sequence ID" value="NZ_BBYA01000003.1"/>
</dbReference>
<keyword evidence="4" id="KW-0949">S-adenosyl-L-methionine</keyword>
<accession>A0A0P6X566</accession>
<keyword evidence="11" id="KW-1185">Reference proteome</keyword>
<dbReference type="SUPFAM" id="SSF53335">
    <property type="entry name" value="S-adenosyl-L-methionine-dependent methyltransferases"/>
    <property type="match status" value="1"/>
</dbReference>
<dbReference type="REBASE" id="132853">
    <property type="entry name" value="M.LtaYMTK2ORF430P"/>
</dbReference>
<evidence type="ECO:0000256" key="7">
    <source>
        <dbReference type="ARBA" id="ARBA00049120"/>
    </source>
</evidence>
<feature type="domain" description="DNA methylase N-4/N-6" evidence="9">
    <location>
        <begin position="38"/>
        <end position="276"/>
    </location>
</feature>
<evidence type="ECO:0000256" key="3">
    <source>
        <dbReference type="ARBA" id="ARBA00022679"/>
    </source>
</evidence>
<evidence type="ECO:0000313" key="11">
    <source>
        <dbReference type="Proteomes" id="UP000050430"/>
    </source>
</evidence>
<dbReference type="Gene3D" id="3.40.50.150">
    <property type="entry name" value="Vaccinia Virus protein VP39"/>
    <property type="match status" value="1"/>
</dbReference>
<organism evidence="10 11">
    <name type="scientific">Leptolinea tardivitalis</name>
    <dbReference type="NCBI Taxonomy" id="229920"/>
    <lineage>
        <taxon>Bacteria</taxon>
        <taxon>Bacillati</taxon>
        <taxon>Chloroflexota</taxon>
        <taxon>Anaerolineae</taxon>
        <taxon>Anaerolineales</taxon>
        <taxon>Anaerolineaceae</taxon>
        <taxon>Leptolinea</taxon>
    </lineage>
</organism>
<proteinExistence type="inferred from homology"/>
<dbReference type="AlphaFoldDB" id="A0A0P6X566"/>
<dbReference type="EMBL" id="LGCK01000001">
    <property type="protein sequence ID" value="KPL75121.1"/>
    <property type="molecule type" value="Genomic_DNA"/>
</dbReference>
<evidence type="ECO:0000256" key="5">
    <source>
        <dbReference type="ARBA" id="ARBA00022747"/>
    </source>
</evidence>
<keyword evidence="3" id="KW-0808">Transferase</keyword>
<evidence type="ECO:0000313" key="10">
    <source>
        <dbReference type="EMBL" id="KPL75121.1"/>
    </source>
</evidence>
<keyword evidence="6" id="KW-0238">DNA-binding</keyword>
<gene>
    <name evidence="10" type="ORF">ADM99_00430</name>
</gene>
<dbReference type="GO" id="GO:0032259">
    <property type="term" value="P:methylation"/>
    <property type="evidence" value="ECO:0007669"/>
    <property type="project" value="UniProtKB-KW"/>
</dbReference>
<dbReference type="GO" id="GO:0003677">
    <property type="term" value="F:DNA binding"/>
    <property type="evidence" value="ECO:0007669"/>
    <property type="project" value="UniProtKB-KW"/>
</dbReference>
<dbReference type="InterPro" id="IPR029063">
    <property type="entry name" value="SAM-dependent_MTases_sf"/>
</dbReference>
<dbReference type="PROSITE" id="PS00093">
    <property type="entry name" value="N4_MTASE"/>
    <property type="match status" value="1"/>
</dbReference>
<keyword evidence="5" id="KW-0680">Restriction system</keyword>
<evidence type="ECO:0000256" key="8">
    <source>
        <dbReference type="RuleBase" id="RU362026"/>
    </source>
</evidence>
<dbReference type="Pfam" id="PF01555">
    <property type="entry name" value="N6_N4_Mtase"/>
    <property type="match status" value="1"/>
</dbReference>
<comment type="similarity">
    <text evidence="1">Belongs to the N(4)/N(6)-methyltransferase family. N(4) subfamily.</text>
</comment>
<dbReference type="EC" id="2.1.1.-" evidence="8"/>
<dbReference type="PRINTS" id="PR00508">
    <property type="entry name" value="S21N4MTFRASE"/>
</dbReference>
<sequence length="298" mass="33720">MLESQEFTSTTITINQLSCTVICGDSREVLNDFKNCANLIVTSPPYADARKRHYDSISPDEFVEWFLTFHDPFYNSLLENGSFVLNIKDKVVNGVRHRFVWDTIQTLSENGWYAVDDYIWHKTNPMPGFWPSRLSDGWEYCFHLAKTRTPFFNRDEVKKPIGEWSKSRLKNLSDVDFTRHNSSNESGFGRDISKWVGKTEVSPSNVIDLPLVGKNKNHPAVFPVDLPLFFIKLLCPPGGLVIDPFGGSGTTGIAALMSGRNSVIIDNNPSYCEEAVTRIRREITNEKGSAWFLPGIEG</sequence>
<dbReference type="GO" id="GO:0008170">
    <property type="term" value="F:N-methyltransferase activity"/>
    <property type="evidence" value="ECO:0007669"/>
    <property type="project" value="InterPro"/>
</dbReference>
<name>A0A0P6X566_9CHLR</name>
<dbReference type="GO" id="GO:0015667">
    <property type="term" value="F:site-specific DNA-methyltransferase (cytosine-N4-specific) activity"/>
    <property type="evidence" value="ECO:0007669"/>
    <property type="project" value="UniProtKB-EC"/>
</dbReference>
<evidence type="ECO:0000259" key="9">
    <source>
        <dbReference type="Pfam" id="PF01555"/>
    </source>
</evidence>
<evidence type="ECO:0000256" key="2">
    <source>
        <dbReference type="ARBA" id="ARBA00022603"/>
    </source>
</evidence>
<dbReference type="InterPro" id="IPR001091">
    <property type="entry name" value="RM_Methyltransferase"/>
</dbReference>